<keyword evidence="3" id="KW-1185">Reference proteome</keyword>
<accession>A0AAW1REL1</accession>
<name>A0AAW1REL1_9CHLO</name>
<feature type="compositionally biased region" description="Basic and acidic residues" evidence="1">
    <location>
        <begin position="65"/>
        <end position="76"/>
    </location>
</feature>
<gene>
    <name evidence="2" type="ORF">WJX81_003214</name>
</gene>
<proteinExistence type="predicted"/>
<dbReference type="AlphaFoldDB" id="A0AAW1REL1"/>
<evidence type="ECO:0000313" key="3">
    <source>
        <dbReference type="Proteomes" id="UP001445335"/>
    </source>
</evidence>
<feature type="compositionally biased region" description="Basic and acidic residues" evidence="1">
    <location>
        <begin position="44"/>
        <end position="56"/>
    </location>
</feature>
<protein>
    <submittedName>
        <fullName evidence="2">Uncharacterized protein</fullName>
    </submittedName>
</protein>
<sequence length="200" mass="21452">MAPASPQEACVGGQHAGWVATLAEVGGTEWEAFLASHTHEWEFTAKASEDDGERRGVSRRRRHGGEHARPGAHQRDTSFYAYMGQAAEEELRLSGSSRQRSSERRSIGGTPALRLSGPRGSLNGRRLSSARSSADSRDVVLRRRRALAAAEAAAAAPAATAEALEAMAAQAAAEGGPDNDFTSEMLFQRARMFRCDAREA</sequence>
<feature type="region of interest" description="Disordered" evidence="1">
    <location>
        <begin position="44"/>
        <end position="77"/>
    </location>
</feature>
<organism evidence="2 3">
    <name type="scientific">Elliptochloris bilobata</name>
    <dbReference type="NCBI Taxonomy" id="381761"/>
    <lineage>
        <taxon>Eukaryota</taxon>
        <taxon>Viridiplantae</taxon>
        <taxon>Chlorophyta</taxon>
        <taxon>core chlorophytes</taxon>
        <taxon>Trebouxiophyceae</taxon>
        <taxon>Trebouxiophyceae incertae sedis</taxon>
        <taxon>Elliptochloris clade</taxon>
        <taxon>Elliptochloris</taxon>
    </lineage>
</organism>
<feature type="region of interest" description="Disordered" evidence="1">
    <location>
        <begin position="91"/>
        <end position="135"/>
    </location>
</feature>
<comment type="caution">
    <text evidence="2">The sequence shown here is derived from an EMBL/GenBank/DDBJ whole genome shotgun (WGS) entry which is preliminary data.</text>
</comment>
<dbReference type="EMBL" id="JALJOU010000042">
    <property type="protein sequence ID" value="KAK9832060.1"/>
    <property type="molecule type" value="Genomic_DNA"/>
</dbReference>
<dbReference type="Proteomes" id="UP001445335">
    <property type="component" value="Unassembled WGS sequence"/>
</dbReference>
<evidence type="ECO:0000313" key="2">
    <source>
        <dbReference type="EMBL" id="KAK9832060.1"/>
    </source>
</evidence>
<evidence type="ECO:0000256" key="1">
    <source>
        <dbReference type="SAM" id="MobiDB-lite"/>
    </source>
</evidence>
<feature type="compositionally biased region" description="Low complexity" evidence="1">
    <location>
        <begin position="113"/>
        <end position="133"/>
    </location>
</feature>
<reference evidence="2 3" key="1">
    <citation type="journal article" date="2024" name="Nat. Commun.">
        <title>Phylogenomics reveals the evolutionary origins of lichenization in chlorophyte algae.</title>
        <authorList>
            <person name="Puginier C."/>
            <person name="Libourel C."/>
            <person name="Otte J."/>
            <person name="Skaloud P."/>
            <person name="Haon M."/>
            <person name="Grisel S."/>
            <person name="Petersen M."/>
            <person name="Berrin J.G."/>
            <person name="Delaux P.M."/>
            <person name="Dal Grande F."/>
            <person name="Keller J."/>
        </authorList>
    </citation>
    <scope>NUCLEOTIDE SEQUENCE [LARGE SCALE GENOMIC DNA]</scope>
    <source>
        <strain evidence="2 3">SAG 245.80</strain>
    </source>
</reference>